<geneLocation type="mitochondrion" evidence="10"/>
<evidence type="ECO:0000256" key="7">
    <source>
        <dbReference type="ARBA" id="ARBA00023004"/>
    </source>
</evidence>
<dbReference type="GO" id="GO:0005743">
    <property type="term" value="C:mitochondrial inner membrane"/>
    <property type="evidence" value="ECO:0007669"/>
    <property type="project" value="UniProtKB-SubCell"/>
</dbReference>
<dbReference type="InterPro" id="IPR000701">
    <property type="entry name" value="SuccDH_FuR_B_TM-su"/>
</dbReference>
<dbReference type="InterPro" id="IPR014314">
    <property type="entry name" value="Succ_DH_cytb556"/>
</dbReference>
<evidence type="ECO:0000256" key="4">
    <source>
        <dbReference type="ARBA" id="ARBA00022692"/>
    </source>
</evidence>
<proteinExistence type="predicted"/>
<dbReference type="AlphaFoldDB" id="A0A2P1AF36"/>
<dbReference type="SUPFAM" id="SSF81343">
    <property type="entry name" value="Fumarate reductase respiratory complex transmembrane subunits"/>
    <property type="match status" value="1"/>
</dbReference>
<dbReference type="GO" id="GO:0045273">
    <property type="term" value="C:respiratory chain complex II (succinate dehydrogenase)"/>
    <property type="evidence" value="ECO:0007669"/>
    <property type="project" value="UniProtKB-ARBA"/>
</dbReference>
<keyword evidence="7 9" id="KW-0408">Iron</keyword>
<dbReference type="PANTHER" id="PTHR10978:SF5">
    <property type="entry name" value="SUCCINATE DEHYDROGENASE CYTOCHROME B560 SUBUNIT, MITOCHONDRIAL"/>
    <property type="match status" value="1"/>
</dbReference>
<dbReference type="GO" id="GO:0006121">
    <property type="term" value="P:mitochondrial electron transport, succinate to ubiquinone"/>
    <property type="evidence" value="ECO:0007669"/>
    <property type="project" value="TreeGrafter"/>
</dbReference>
<organism evidence="10">
    <name type="scientific">Nymphaea colorata</name>
    <name type="common">pocket water lily</name>
    <dbReference type="NCBI Taxonomy" id="210225"/>
    <lineage>
        <taxon>Eukaryota</taxon>
        <taxon>Viridiplantae</taxon>
        <taxon>Streptophyta</taxon>
        <taxon>Embryophyta</taxon>
        <taxon>Tracheophyta</taxon>
        <taxon>Spermatophyta</taxon>
        <taxon>Magnoliopsida</taxon>
        <taxon>Nymphaeales</taxon>
        <taxon>Nymphaeaceae</taxon>
        <taxon>Nymphaea</taxon>
    </lineage>
</organism>
<comment type="subcellular location">
    <subcellularLocation>
        <location evidence="1">Mitochondrion inner membrane</location>
        <topology evidence="1">Single-pass membrane protein</topology>
    </subcellularLocation>
</comment>
<comment type="subunit">
    <text evidence="2">Component of complex II composed of eight subunits in plants: four classical SDH subunits SDH1, SDH2, SDH3 and SDH4 (a flavoprotein (FP), an iron-sulfur protein (IP), and a cytochrome b composed of a large and a small subunit.), as well as four subunits unknown in mitochondria from bacteria and heterotrophic eukaryotes.</text>
</comment>
<evidence type="ECO:0000256" key="2">
    <source>
        <dbReference type="ARBA" id="ARBA00011313"/>
    </source>
</evidence>
<evidence type="ECO:0000256" key="8">
    <source>
        <dbReference type="ARBA" id="ARBA00023136"/>
    </source>
</evidence>
<keyword evidence="4" id="KW-0812">Transmembrane</keyword>
<dbReference type="InterPro" id="IPR034804">
    <property type="entry name" value="SQR/QFR_C/D"/>
</dbReference>
<evidence type="ECO:0000313" key="10">
    <source>
        <dbReference type="EMBL" id="AVI15777.1"/>
    </source>
</evidence>
<dbReference type="EMBL" id="KY680279">
    <property type="protein sequence ID" value="AVI15777.1"/>
    <property type="molecule type" value="Genomic_DNA"/>
</dbReference>
<keyword evidence="5 9" id="KW-0479">Metal-binding</keyword>
<evidence type="ECO:0000256" key="9">
    <source>
        <dbReference type="PIRSR" id="PIRSR000178-1"/>
    </source>
</evidence>
<keyword evidence="8" id="KW-0472">Membrane</keyword>
<evidence type="ECO:0000256" key="5">
    <source>
        <dbReference type="ARBA" id="ARBA00022723"/>
    </source>
</evidence>
<dbReference type="PIRSF" id="PIRSF000178">
    <property type="entry name" value="SDH_cyt_b560"/>
    <property type="match status" value="1"/>
</dbReference>
<dbReference type="PANTHER" id="PTHR10978">
    <property type="entry name" value="SUCCINATE DEHYDROGENASE CYTOCHROME B560 SUBUNIT"/>
    <property type="match status" value="1"/>
</dbReference>
<name>A0A2P1AF36_9MAGN</name>
<accession>A0A2P1AF36</accession>
<dbReference type="Gene3D" id="1.20.1300.10">
    <property type="entry name" value="Fumarate reductase/succinate dehydrogenase, transmembrane subunit"/>
    <property type="match status" value="1"/>
</dbReference>
<dbReference type="Pfam" id="PF01127">
    <property type="entry name" value="Sdh_cyt"/>
    <property type="match status" value="1"/>
</dbReference>
<reference evidence="10" key="1">
    <citation type="submission" date="2017-02" db="EMBL/GenBank/DDBJ databases">
        <title>A complete mitochondrial genome sequence of Nymphaea colorata and its comparative analysis with that of Liriodendron tulipifera and Amborella trichopoda.</title>
        <authorList>
            <person name="Dong S."/>
            <person name="Zhang L."/>
            <person name="Zhao C."/>
            <person name="Liu Y."/>
        </authorList>
    </citation>
    <scope>NUCLEOTIDE SEQUENCE</scope>
</reference>
<evidence type="ECO:0000256" key="1">
    <source>
        <dbReference type="ARBA" id="ARBA00004434"/>
    </source>
</evidence>
<evidence type="ECO:0000256" key="6">
    <source>
        <dbReference type="ARBA" id="ARBA00022989"/>
    </source>
</evidence>
<keyword evidence="3 9" id="KW-0349">Heme</keyword>
<protein>
    <submittedName>
        <fullName evidence="10">Succinate dehydrogenase subunit 3</fullName>
    </submittedName>
</protein>
<dbReference type="CDD" id="cd03499">
    <property type="entry name" value="SQR_TypeC_SdhC"/>
    <property type="match status" value="1"/>
</dbReference>
<keyword evidence="6" id="KW-1133">Transmembrane helix</keyword>
<dbReference type="GO" id="GO:0046872">
    <property type="term" value="F:metal ion binding"/>
    <property type="evidence" value="ECO:0007669"/>
    <property type="project" value="UniProtKB-KW"/>
</dbReference>
<evidence type="ECO:0000256" key="3">
    <source>
        <dbReference type="ARBA" id="ARBA00022617"/>
    </source>
</evidence>
<feature type="binding site" description="axial binding residue" evidence="9">
    <location>
        <position position="82"/>
    </location>
    <ligand>
        <name>heme</name>
        <dbReference type="ChEBI" id="CHEBI:30413"/>
        <note>ligand shared with second transmembrane subunit</note>
    </ligand>
    <ligandPart>
        <name>Fe</name>
        <dbReference type="ChEBI" id="CHEBI:18248"/>
    </ligandPart>
</feature>
<dbReference type="GO" id="GO:0009055">
    <property type="term" value="F:electron transfer activity"/>
    <property type="evidence" value="ECO:0007669"/>
    <property type="project" value="InterPro"/>
</dbReference>
<comment type="cofactor">
    <cofactor evidence="9">
        <name>heme</name>
        <dbReference type="ChEBI" id="CHEBI:30413"/>
    </cofactor>
    <text evidence="9">The heme is bound between the two transmembrane subunits.</text>
</comment>
<dbReference type="NCBIfam" id="TIGR02970">
    <property type="entry name" value="succ_dehyd_cytB"/>
    <property type="match status" value="1"/>
</dbReference>
<dbReference type="GO" id="GO:0006099">
    <property type="term" value="P:tricarboxylic acid cycle"/>
    <property type="evidence" value="ECO:0007669"/>
    <property type="project" value="InterPro"/>
</dbReference>
<sequence>MLTNRPLPPHLTIYKPQLTSTFPISHRISGAFLATMVLFSPLLCPKMGLISFTYENFYQSSPSLPKFILSAVDLTTLALCYHMSNGVRHLWRDFAVRLTSFLDIYRFDSWFCY</sequence>
<keyword evidence="10" id="KW-0496">Mitochondrion</keyword>